<organism evidence="8 9">
    <name type="scientific">Sulfobacillus thermosulfidooxidans (strain DSM 9293 / VKM B-1269 / AT-1)</name>
    <dbReference type="NCBI Taxonomy" id="929705"/>
    <lineage>
        <taxon>Bacteria</taxon>
        <taxon>Bacillati</taxon>
        <taxon>Bacillota</taxon>
        <taxon>Clostridia</taxon>
        <taxon>Eubacteriales</taxon>
        <taxon>Clostridiales Family XVII. Incertae Sedis</taxon>
        <taxon>Sulfobacillus</taxon>
    </lineage>
</organism>
<dbReference type="PANTHER" id="PTHR43178">
    <property type="entry name" value="DIHYDROLIPOAMIDE ACETYLTRANSFERASE COMPONENT OF PYRUVATE DEHYDROGENASE COMPLEX"/>
    <property type="match status" value="1"/>
</dbReference>
<comment type="similarity">
    <text evidence="2 6">Belongs to the 2-oxoacid dehydrogenase family.</text>
</comment>
<evidence type="ECO:0000313" key="9">
    <source>
        <dbReference type="Proteomes" id="UP000192660"/>
    </source>
</evidence>
<dbReference type="Gene3D" id="2.40.50.100">
    <property type="match status" value="1"/>
</dbReference>
<dbReference type="InterPro" id="IPR023213">
    <property type="entry name" value="CAT-like_dom_sf"/>
</dbReference>
<dbReference type="AlphaFoldDB" id="A0A1W1WEK8"/>
<feature type="domain" description="Peripheral subunit-binding (PSBD)" evidence="7">
    <location>
        <begin position="106"/>
        <end position="143"/>
    </location>
</feature>
<evidence type="ECO:0000256" key="5">
    <source>
        <dbReference type="ARBA" id="ARBA00023315"/>
    </source>
</evidence>
<dbReference type="PROSITE" id="PS00189">
    <property type="entry name" value="LIPOYL"/>
    <property type="match status" value="1"/>
</dbReference>
<dbReference type="Pfam" id="PF00364">
    <property type="entry name" value="Biotin_lipoyl"/>
    <property type="match status" value="1"/>
</dbReference>
<dbReference type="CDD" id="cd06849">
    <property type="entry name" value="lipoyl_domain"/>
    <property type="match status" value="1"/>
</dbReference>
<keyword evidence="8" id="KW-0670">Pyruvate</keyword>
<evidence type="ECO:0000256" key="1">
    <source>
        <dbReference type="ARBA" id="ARBA00001938"/>
    </source>
</evidence>
<dbReference type="SUPFAM" id="SSF51230">
    <property type="entry name" value="Single hybrid motif"/>
    <property type="match status" value="1"/>
</dbReference>
<dbReference type="RefSeq" id="WP_084661306.1">
    <property type="nucleotide sequence ID" value="NZ_FWWY01000001.1"/>
</dbReference>
<dbReference type="Gene3D" id="4.10.320.10">
    <property type="entry name" value="E3-binding domain"/>
    <property type="match status" value="1"/>
</dbReference>
<dbReference type="GO" id="GO:0016407">
    <property type="term" value="F:acetyltransferase activity"/>
    <property type="evidence" value="ECO:0007669"/>
    <property type="project" value="TreeGrafter"/>
</dbReference>
<evidence type="ECO:0000313" key="8">
    <source>
        <dbReference type="EMBL" id="SMC04675.1"/>
    </source>
</evidence>
<dbReference type="InterPro" id="IPR003016">
    <property type="entry name" value="2-oxoA_DH_lipoyl-BS"/>
</dbReference>
<dbReference type="OrthoDB" id="9805770at2"/>
<keyword evidence="9" id="KW-1185">Reference proteome</keyword>
<dbReference type="PROSITE" id="PS51826">
    <property type="entry name" value="PSBD"/>
    <property type="match status" value="1"/>
</dbReference>
<evidence type="ECO:0000256" key="4">
    <source>
        <dbReference type="ARBA" id="ARBA00022823"/>
    </source>
</evidence>
<protein>
    <recommendedName>
        <fullName evidence="6">Dihydrolipoamide acetyltransferase component of pyruvate dehydrogenase complex</fullName>
        <ecNumber evidence="6">2.3.1.-</ecNumber>
    </recommendedName>
</protein>
<comment type="cofactor">
    <cofactor evidence="1 6">
        <name>(R)-lipoate</name>
        <dbReference type="ChEBI" id="CHEBI:83088"/>
    </cofactor>
</comment>
<evidence type="ECO:0000256" key="6">
    <source>
        <dbReference type="RuleBase" id="RU003423"/>
    </source>
</evidence>
<keyword evidence="3 6" id="KW-0808">Transferase</keyword>
<dbReference type="InterPro" id="IPR050743">
    <property type="entry name" value="2-oxoacid_DH_E2_comp"/>
</dbReference>
<gene>
    <name evidence="8" type="ORF">SAMN00768000_1779</name>
</gene>
<keyword evidence="4 6" id="KW-0450">Lipoyl</keyword>
<dbReference type="InterPro" id="IPR036625">
    <property type="entry name" value="E3-bd_dom_sf"/>
</dbReference>
<dbReference type="GO" id="GO:0031405">
    <property type="term" value="F:lipoic acid binding"/>
    <property type="evidence" value="ECO:0007669"/>
    <property type="project" value="TreeGrafter"/>
</dbReference>
<dbReference type="InterPro" id="IPR011053">
    <property type="entry name" value="Single_hybrid_motif"/>
</dbReference>
<dbReference type="Pfam" id="PF02817">
    <property type="entry name" value="E3_binding"/>
    <property type="match status" value="1"/>
</dbReference>
<dbReference type="InterPro" id="IPR000089">
    <property type="entry name" value="Biotin_lipoyl"/>
</dbReference>
<dbReference type="EC" id="2.3.1.-" evidence="6"/>
<dbReference type="PANTHER" id="PTHR43178:SF5">
    <property type="entry name" value="LIPOAMIDE ACYLTRANSFERASE COMPONENT OF BRANCHED-CHAIN ALPHA-KETO ACID DEHYDROGENASE COMPLEX, MITOCHONDRIAL"/>
    <property type="match status" value="1"/>
</dbReference>
<dbReference type="Gene3D" id="3.30.559.10">
    <property type="entry name" value="Chloramphenicol acetyltransferase-like domain"/>
    <property type="match status" value="1"/>
</dbReference>
<evidence type="ECO:0000259" key="7">
    <source>
        <dbReference type="PROSITE" id="PS51826"/>
    </source>
</evidence>
<dbReference type="Proteomes" id="UP000192660">
    <property type="component" value="Unassembled WGS sequence"/>
</dbReference>
<dbReference type="SUPFAM" id="SSF52777">
    <property type="entry name" value="CoA-dependent acyltransferases"/>
    <property type="match status" value="1"/>
</dbReference>
<dbReference type="InterPro" id="IPR004167">
    <property type="entry name" value="PSBD"/>
</dbReference>
<proteinExistence type="inferred from homology"/>
<dbReference type="Pfam" id="PF00198">
    <property type="entry name" value="2-oxoacid_dh"/>
    <property type="match status" value="1"/>
</dbReference>
<reference evidence="9" key="1">
    <citation type="submission" date="2017-04" db="EMBL/GenBank/DDBJ databases">
        <authorList>
            <person name="Varghese N."/>
            <person name="Submissions S."/>
        </authorList>
    </citation>
    <scope>NUCLEOTIDE SEQUENCE [LARGE SCALE GENOMIC DNA]</scope>
    <source>
        <strain evidence="9">DSM 9293</strain>
    </source>
</reference>
<dbReference type="GO" id="GO:0005737">
    <property type="term" value="C:cytoplasm"/>
    <property type="evidence" value="ECO:0007669"/>
    <property type="project" value="TreeGrafter"/>
</dbReference>
<name>A0A1W1WEK8_SULTA</name>
<keyword evidence="5 6" id="KW-0012">Acyltransferase</keyword>
<accession>A0A1W1WEK8</accession>
<evidence type="ECO:0000256" key="3">
    <source>
        <dbReference type="ARBA" id="ARBA00022679"/>
    </source>
</evidence>
<dbReference type="InterPro" id="IPR001078">
    <property type="entry name" value="2-oxoacid_DH_actylTfrase"/>
</dbReference>
<sequence length="339" mass="37675">MAEEFVLKIDYSDSSDAEAVLIHWIYDPGAMVHQGEIIAEAMVDKVSLTIEAPRDGYLRPIIQENETFISGQPIAEISTEPPRREATNIVKDTNSTALTSPNDFVPASPRVRKYAKEKGINLKDVAEVTAHRPLTIEDIDAWLERQESQDVTEYSPFRQRLIQNLTDPGALPTTLQRRIIAGNAQWSPLVRIAWAVDQALKTHPEIHGWATADGFVRATELKLGIATATSQGLIVPVIRGSYDLEGWKTKLEELRQAVNKGVWNRFDFSQPSFIISNLGPWGIEYFTPRLMVPTVAILGIGMGNSDTFPVSLTFDHRVLDGVDAAEFLVTVDKVLRGSV</sequence>
<dbReference type="EMBL" id="FWWY01000001">
    <property type="protein sequence ID" value="SMC04675.1"/>
    <property type="molecule type" value="Genomic_DNA"/>
</dbReference>
<evidence type="ECO:0000256" key="2">
    <source>
        <dbReference type="ARBA" id="ARBA00007317"/>
    </source>
</evidence>